<accession>A0A3N4LHH4</accession>
<keyword evidence="3" id="KW-1185">Reference proteome</keyword>
<evidence type="ECO:0000256" key="1">
    <source>
        <dbReference type="SAM" id="MobiDB-lite"/>
    </source>
</evidence>
<sequence>MELQQSHNSKNFGVSSSIDLNSAELKEATDRIAVIERHEITEMFRRTIDGGDPHSYATTAIDLVSDSNTTLAEVVTERAANPLEQGQRHYLSTNAKFTSEPCPPNRPTPGP</sequence>
<feature type="region of interest" description="Disordered" evidence="1">
    <location>
        <begin position="85"/>
        <end position="111"/>
    </location>
</feature>
<gene>
    <name evidence="2" type="ORF">L211DRAFT_850639</name>
</gene>
<reference evidence="2 3" key="1">
    <citation type="journal article" date="2018" name="Nat. Ecol. Evol.">
        <title>Pezizomycetes genomes reveal the molecular basis of ectomycorrhizal truffle lifestyle.</title>
        <authorList>
            <person name="Murat C."/>
            <person name="Payen T."/>
            <person name="Noel B."/>
            <person name="Kuo A."/>
            <person name="Morin E."/>
            <person name="Chen J."/>
            <person name="Kohler A."/>
            <person name="Krizsan K."/>
            <person name="Balestrini R."/>
            <person name="Da Silva C."/>
            <person name="Montanini B."/>
            <person name="Hainaut M."/>
            <person name="Levati E."/>
            <person name="Barry K.W."/>
            <person name="Belfiori B."/>
            <person name="Cichocki N."/>
            <person name="Clum A."/>
            <person name="Dockter R.B."/>
            <person name="Fauchery L."/>
            <person name="Guy J."/>
            <person name="Iotti M."/>
            <person name="Le Tacon F."/>
            <person name="Lindquist E.A."/>
            <person name="Lipzen A."/>
            <person name="Malagnac F."/>
            <person name="Mello A."/>
            <person name="Molinier V."/>
            <person name="Miyauchi S."/>
            <person name="Poulain J."/>
            <person name="Riccioni C."/>
            <person name="Rubini A."/>
            <person name="Sitrit Y."/>
            <person name="Splivallo R."/>
            <person name="Traeger S."/>
            <person name="Wang M."/>
            <person name="Zifcakova L."/>
            <person name="Wipf D."/>
            <person name="Zambonelli A."/>
            <person name="Paolocci F."/>
            <person name="Nowrousian M."/>
            <person name="Ottonello S."/>
            <person name="Baldrian P."/>
            <person name="Spatafora J.W."/>
            <person name="Henrissat B."/>
            <person name="Nagy L.G."/>
            <person name="Aury J.M."/>
            <person name="Wincker P."/>
            <person name="Grigoriev I.V."/>
            <person name="Bonfante P."/>
            <person name="Martin F.M."/>
        </authorList>
    </citation>
    <scope>NUCLEOTIDE SEQUENCE [LARGE SCALE GENOMIC DNA]</scope>
    <source>
        <strain evidence="2 3">ATCC MYA-4762</strain>
    </source>
</reference>
<feature type="region of interest" description="Disordered" evidence="1">
    <location>
        <begin position="1"/>
        <end position="20"/>
    </location>
</feature>
<name>A0A3N4LHH4_9PEZI</name>
<proteinExistence type="predicted"/>
<organism evidence="2 3">
    <name type="scientific">Terfezia boudieri ATCC MYA-4762</name>
    <dbReference type="NCBI Taxonomy" id="1051890"/>
    <lineage>
        <taxon>Eukaryota</taxon>
        <taxon>Fungi</taxon>
        <taxon>Dikarya</taxon>
        <taxon>Ascomycota</taxon>
        <taxon>Pezizomycotina</taxon>
        <taxon>Pezizomycetes</taxon>
        <taxon>Pezizales</taxon>
        <taxon>Pezizaceae</taxon>
        <taxon>Terfezia</taxon>
    </lineage>
</organism>
<dbReference type="EMBL" id="ML121552">
    <property type="protein sequence ID" value="RPB22323.1"/>
    <property type="molecule type" value="Genomic_DNA"/>
</dbReference>
<evidence type="ECO:0000313" key="3">
    <source>
        <dbReference type="Proteomes" id="UP000267821"/>
    </source>
</evidence>
<dbReference type="AlphaFoldDB" id="A0A3N4LHH4"/>
<protein>
    <submittedName>
        <fullName evidence="2">Uncharacterized protein</fullName>
    </submittedName>
</protein>
<evidence type="ECO:0000313" key="2">
    <source>
        <dbReference type="EMBL" id="RPB22323.1"/>
    </source>
</evidence>
<feature type="compositionally biased region" description="Pro residues" evidence="1">
    <location>
        <begin position="101"/>
        <end position="111"/>
    </location>
</feature>
<dbReference type="Proteomes" id="UP000267821">
    <property type="component" value="Unassembled WGS sequence"/>
</dbReference>
<dbReference type="InParanoid" id="A0A3N4LHH4"/>